<name>A0A330M5D2_9GAMM</name>
<evidence type="ECO:0000313" key="1">
    <source>
        <dbReference type="EMBL" id="SQH77706.1"/>
    </source>
</evidence>
<reference evidence="2" key="1">
    <citation type="submission" date="2018-06" db="EMBL/GenBank/DDBJ databases">
        <authorList>
            <person name="Cea G.-C."/>
            <person name="William W."/>
        </authorList>
    </citation>
    <scope>NUCLEOTIDE SEQUENCE [LARGE SCALE GENOMIC DNA]</scope>
    <source>
        <strain evidence="2">DB21MT-2</strain>
    </source>
</reference>
<evidence type="ECO:0008006" key="3">
    <source>
        <dbReference type="Google" id="ProtNLM"/>
    </source>
</evidence>
<dbReference type="AlphaFoldDB" id="A0A330M5D2"/>
<accession>A0A330M5D2</accession>
<dbReference type="InterPro" id="IPR017587">
    <property type="entry name" value="YqeC"/>
</dbReference>
<proteinExistence type="predicted"/>
<organism evidence="1 2">
    <name type="scientific">Shewanella benthica</name>
    <dbReference type="NCBI Taxonomy" id="43661"/>
    <lineage>
        <taxon>Bacteria</taxon>
        <taxon>Pseudomonadati</taxon>
        <taxon>Pseudomonadota</taxon>
        <taxon>Gammaproteobacteria</taxon>
        <taxon>Alteromonadales</taxon>
        <taxon>Shewanellaceae</taxon>
        <taxon>Shewanella</taxon>
    </lineage>
</organism>
<gene>
    <name evidence="1" type="ORF">SHEWBE_3743</name>
</gene>
<dbReference type="EMBL" id="LS483452">
    <property type="protein sequence ID" value="SQH77706.1"/>
    <property type="molecule type" value="Genomic_DNA"/>
</dbReference>
<dbReference type="NCBIfam" id="TIGR03172">
    <property type="entry name" value="selenium cofactor biosynthesis protein YqeC"/>
    <property type="match status" value="1"/>
</dbReference>
<dbReference type="Proteomes" id="UP000250123">
    <property type="component" value="Chromosome SHEWBE"/>
</dbReference>
<dbReference type="OrthoDB" id="368187at2"/>
<dbReference type="Pfam" id="PF19842">
    <property type="entry name" value="YqeC"/>
    <property type="match status" value="2"/>
</dbReference>
<sequence length="310" mass="34094">MMLLDAVYDQAQASTQLLALVGGGGKSTTAFVLARQAKARGLKVLITTTTKMYQPSSDQFDTIIDAENLSYQIDSHDSSASQADPRAFIFTTVAPGSGDTTESAPLRARHYTPSPWPTATICFCYQDIIESTESKEKNKVTGLSFVMLDKLKSAALFDLIIIEADGAKHLPIKAPSGHEPCIPSFVDTVIAVTGCEVINQKIDPKQIHRWTDFQHITRCKAGEMLDQQVLGRLIAHEDGMFKHAPNRAKRVWIINKVELSPNYIAVKALAMALLRQEMQLDVICLANMQAAIPIKEVMTKRSITMSDEDG</sequence>
<evidence type="ECO:0000313" key="2">
    <source>
        <dbReference type="Proteomes" id="UP000250123"/>
    </source>
</evidence>
<protein>
    <recommendedName>
        <fullName evidence="3">Selenium-dependent hydroxylase accessory protein YqeC</fullName>
    </recommendedName>
</protein>
<dbReference type="KEGG" id="sbk:SHEWBE_3743"/>
<dbReference type="RefSeq" id="WP_112353495.1">
    <property type="nucleotide sequence ID" value="NZ_LS483452.1"/>
</dbReference>